<dbReference type="AlphaFoldDB" id="A0A2S7SWI4"/>
<evidence type="ECO:0000256" key="1">
    <source>
        <dbReference type="SAM" id="SignalP"/>
    </source>
</evidence>
<reference evidence="2 3" key="1">
    <citation type="submission" date="2018-01" db="EMBL/GenBank/DDBJ databases">
        <title>A novel member of the phylum Bacteroidetes isolated from glacier ice.</title>
        <authorList>
            <person name="Liu Q."/>
            <person name="Xin Y.-H."/>
        </authorList>
    </citation>
    <scope>NUCLEOTIDE SEQUENCE [LARGE SCALE GENOMIC DNA]</scope>
    <source>
        <strain evidence="2 3">RB1R16</strain>
    </source>
</reference>
<dbReference type="Gene3D" id="3.90.930.1">
    <property type="match status" value="1"/>
</dbReference>
<dbReference type="Proteomes" id="UP000239872">
    <property type="component" value="Unassembled WGS sequence"/>
</dbReference>
<gene>
    <name evidence="2" type="ORF">CJD36_013015</name>
</gene>
<keyword evidence="3" id="KW-1185">Reference proteome</keyword>
<dbReference type="RefSeq" id="WP_105039613.1">
    <property type="nucleotide sequence ID" value="NZ_PPSL01000003.1"/>
</dbReference>
<sequence length="467" mass="55044">MRLLITIVLFSAYCTRALAQDTIWVNEGYKRYMHRENKVWTFNNHLKDGYYRSYDSKEEYKQFPSSGVLIVNGLKNGRESHYYFRDTLRYLDANWAQGVRNGEEIGYHSNGNVEHRVIYKNGVVDGPFVIYSENGKIVYKGSIKHGFKDSIWTYYYDEKCLKDTERISSQYRFVNNKMLLLNSWTKDGRQTVGNGNSIVIDTADEYYENGVLTGKTIFDQNKHPKYRRIGNNDTYDEQIKKAGKLVSRYRIDEYGNKFSSAWSYPHADHIDTIGCCTSIDSYHDFPVVEMLFSDIPERNNHWLMTFANGVVAYDGYYKEGVRFGQWNWHYKNGQPRTSADYSNNEWHHYDSIGHEVNNTLRTEYLTLLTDHFWFVNRSINKRKVVFSSRPMLMVTPKLVFGFDNTVEQIDYLECGKDISYDVLKWHIIADKLTLDYKTKKGVKTYHFRIISGNDEEMVLERLKHEQP</sequence>
<protein>
    <recommendedName>
        <fullName evidence="4">Toxin-antitoxin system YwqK family antitoxin</fullName>
    </recommendedName>
</protein>
<evidence type="ECO:0000313" key="3">
    <source>
        <dbReference type="Proteomes" id="UP000239872"/>
    </source>
</evidence>
<organism evidence="2 3">
    <name type="scientific">Flavipsychrobacter stenotrophus</name>
    <dbReference type="NCBI Taxonomy" id="2077091"/>
    <lineage>
        <taxon>Bacteria</taxon>
        <taxon>Pseudomonadati</taxon>
        <taxon>Bacteroidota</taxon>
        <taxon>Chitinophagia</taxon>
        <taxon>Chitinophagales</taxon>
        <taxon>Chitinophagaceae</taxon>
        <taxon>Flavipsychrobacter</taxon>
    </lineage>
</organism>
<dbReference type="OrthoDB" id="656137at2"/>
<keyword evidence="1" id="KW-0732">Signal</keyword>
<dbReference type="SUPFAM" id="SSF82185">
    <property type="entry name" value="Histone H3 K4-specific methyltransferase SET7/9 N-terminal domain"/>
    <property type="match status" value="2"/>
</dbReference>
<evidence type="ECO:0008006" key="4">
    <source>
        <dbReference type="Google" id="ProtNLM"/>
    </source>
</evidence>
<evidence type="ECO:0000313" key="2">
    <source>
        <dbReference type="EMBL" id="PQJ10886.1"/>
    </source>
</evidence>
<feature type="chain" id="PRO_5015714529" description="Toxin-antitoxin system YwqK family antitoxin" evidence="1">
    <location>
        <begin position="20"/>
        <end position="467"/>
    </location>
</feature>
<accession>A0A2S7SWI4</accession>
<proteinExistence type="predicted"/>
<feature type="signal peptide" evidence="1">
    <location>
        <begin position="1"/>
        <end position="19"/>
    </location>
</feature>
<comment type="caution">
    <text evidence="2">The sequence shown here is derived from an EMBL/GenBank/DDBJ whole genome shotgun (WGS) entry which is preliminary data.</text>
</comment>
<dbReference type="Gene3D" id="2.20.110.10">
    <property type="entry name" value="Histone H3 K4-specific methyltransferase SET7/9 N-terminal domain"/>
    <property type="match status" value="1"/>
</dbReference>
<dbReference type="EMBL" id="PPSL01000003">
    <property type="protein sequence ID" value="PQJ10886.1"/>
    <property type="molecule type" value="Genomic_DNA"/>
</dbReference>
<name>A0A2S7SWI4_9BACT</name>